<feature type="domain" description="Ig-like" evidence="2">
    <location>
        <begin position="36"/>
        <end position="110"/>
    </location>
</feature>
<dbReference type="SMART" id="SM00280">
    <property type="entry name" value="KAZAL"/>
    <property type="match status" value="1"/>
</dbReference>
<evidence type="ECO:0000259" key="2">
    <source>
        <dbReference type="PROSITE" id="PS50835"/>
    </source>
</evidence>
<protein>
    <submittedName>
        <fullName evidence="4">PI-actitoxin-Avd5a</fullName>
    </submittedName>
</protein>
<proteinExistence type="predicted"/>
<keyword evidence="1" id="KW-0732">Signal</keyword>
<evidence type="ECO:0000256" key="1">
    <source>
        <dbReference type="SAM" id="SignalP"/>
    </source>
</evidence>
<evidence type="ECO:0000313" key="4">
    <source>
        <dbReference type="EMBL" id="KAK0062123.1"/>
    </source>
</evidence>
<dbReference type="Gene3D" id="3.30.60.30">
    <property type="match status" value="1"/>
</dbReference>
<reference evidence="4" key="1">
    <citation type="journal article" date="2023" name="PLoS Negl. Trop. Dis.">
        <title>A genome sequence for Biomphalaria pfeifferi, the major vector snail for the human-infecting parasite Schistosoma mansoni.</title>
        <authorList>
            <person name="Bu L."/>
            <person name="Lu L."/>
            <person name="Laidemitt M.R."/>
            <person name="Zhang S.M."/>
            <person name="Mutuku M."/>
            <person name="Mkoji G."/>
            <person name="Steinauer M."/>
            <person name="Loker E.S."/>
        </authorList>
    </citation>
    <scope>NUCLEOTIDE SEQUENCE</scope>
    <source>
        <strain evidence="4">KasaAsao</strain>
    </source>
</reference>
<name>A0AAD8BXU9_BIOPF</name>
<dbReference type="PROSITE" id="PS50835">
    <property type="entry name" value="IG_LIKE"/>
    <property type="match status" value="1"/>
</dbReference>
<dbReference type="EMBL" id="JASAOG010000027">
    <property type="protein sequence ID" value="KAK0062123.1"/>
    <property type="molecule type" value="Genomic_DNA"/>
</dbReference>
<evidence type="ECO:0000259" key="3">
    <source>
        <dbReference type="PROSITE" id="PS51465"/>
    </source>
</evidence>
<dbReference type="SUPFAM" id="SSF100895">
    <property type="entry name" value="Kazal-type serine protease inhibitors"/>
    <property type="match status" value="1"/>
</dbReference>
<feature type="chain" id="PRO_5042068941" evidence="1">
    <location>
        <begin position="24"/>
        <end position="160"/>
    </location>
</feature>
<dbReference type="PROSITE" id="PS51465">
    <property type="entry name" value="KAZAL_2"/>
    <property type="match status" value="1"/>
</dbReference>
<dbReference type="AlphaFoldDB" id="A0AAD8BXU9"/>
<reference evidence="4" key="2">
    <citation type="submission" date="2023-04" db="EMBL/GenBank/DDBJ databases">
        <authorList>
            <person name="Bu L."/>
            <person name="Lu L."/>
            <person name="Laidemitt M.R."/>
            <person name="Zhang S.M."/>
            <person name="Mutuku M."/>
            <person name="Mkoji G."/>
            <person name="Steinauer M."/>
            <person name="Loker E.S."/>
        </authorList>
    </citation>
    <scope>NUCLEOTIDE SEQUENCE</scope>
    <source>
        <strain evidence="4">KasaAsao</strain>
        <tissue evidence="4">Whole Snail</tissue>
    </source>
</reference>
<gene>
    <name evidence="4" type="ORF">Bpfe_008616</name>
</gene>
<dbReference type="CDD" id="cd00104">
    <property type="entry name" value="KAZAL_FS"/>
    <property type="match status" value="1"/>
</dbReference>
<dbReference type="InterPro" id="IPR007110">
    <property type="entry name" value="Ig-like_dom"/>
</dbReference>
<dbReference type="InterPro" id="IPR036058">
    <property type="entry name" value="Kazal_dom_sf"/>
</dbReference>
<feature type="domain" description="Kazal-like" evidence="3">
    <location>
        <begin position="100"/>
        <end position="154"/>
    </location>
</feature>
<feature type="signal peptide" evidence="1">
    <location>
        <begin position="1"/>
        <end position="23"/>
    </location>
</feature>
<organism evidence="4 5">
    <name type="scientific">Biomphalaria pfeifferi</name>
    <name type="common">Bloodfluke planorb</name>
    <name type="synonym">Freshwater snail</name>
    <dbReference type="NCBI Taxonomy" id="112525"/>
    <lineage>
        <taxon>Eukaryota</taxon>
        <taxon>Metazoa</taxon>
        <taxon>Spiralia</taxon>
        <taxon>Lophotrochozoa</taxon>
        <taxon>Mollusca</taxon>
        <taxon>Gastropoda</taxon>
        <taxon>Heterobranchia</taxon>
        <taxon>Euthyneura</taxon>
        <taxon>Panpulmonata</taxon>
        <taxon>Hygrophila</taxon>
        <taxon>Lymnaeoidea</taxon>
        <taxon>Planorbidae</taxon>
        <taxon>Biomphalaria</taxon>
    </lineage>
</organism>
<dbReference type="Pfam" id="PF07648">
    <property type="entry name" value="Kazal_2"/>
    <property type="match status" value="1"/>
</dbReference>
<comment type="caution">
    <text evidence="4">The sequence shown here is derived from an EMBL/GenBank/DDBJ whole genome shotgun (WGS) entry which is preliminary data.</text>
</comment>
<sequence length="160" mass="17183">MSLKSCIVALPLVTFCLVYKVACLVDPIVKITETDPPVDLITHADNANQGADAQMSCVVLNKPENYDVYWLLVTNISSEIRVSEQSWIQFSINLHVVKSADVQQICDYACLDVYSPVCCSDGRTYSNGCHLSLANCGKPTAVHVTLASQGACGAAVVDVA</sequence>
<dbReference type="InterPro" id="IPR002350">
    <property type="entry name" value="Kazal_dom"/>
</dbReference>
<keyword evidence="5" id="KW-1185">Reference proteome</keyword>
<dbReference type="Proteomes" id="UP001233172">
    <property type="component" value="Unassembled WGS sequence"/>
</dbReference>
<evidence type="ECO:0000313" key="5">
    <source>
        <dbReference type="Proteomes" id="UP001233172"/>
    </source>
</evidence>
<accession>A0AAD8BXU9</accession>